<dbReference type="OrthoDB" id="10249245at2759"/>
<dbReference type="GO" id="GO:0003779">
    <property type="term" value="F:actin binding"/>
    <property type="evidence" value="ECO:0007669"/>
    <property type="project" value="UniProtKB-KW"/>
</dbReference>
<dbReference type="PROSITE" id="PS51263">
    <property type="entry name" value="ADF_H"/>
    <property type="match status" value="1"/>
</dbReference>
<evidence type="ECO:0000256" key="3">
    <source>
        <dbReference type="ARBA" id="ARBA00015630"/>
    </source>
</evidence>
<evidence type="ECO:0000313" key="8">
    <source>
        <dbReference type="Proteomes" id="UP000053820"/>
    </source>
</evidence>
<dbReference type="SUPFAM" id="SSF55753">
    <property type="entry name" value="Actin depolymerizing proteins"/>
    <property type="match status" value="1"/>
</dbReference>
<dbReference type="InterPro" id="IPR002108">
    <property type="entry name" value="ADF-H"/>
</dbReference>
<name>A0A0C9WDM3_9AGAM</name>
<dbReference type="AlphaFoldDB" id="A0A0C9WDM3"/>
<dbReference type="InterPro" id="IPR029006">
    <property type="entry name" value="ADF-H/Gelsolin-like_dom_sf"/>
</dbReference>
<protein>
    <recommendedName>
        <fullName evidence="3">Cofilin</fullName>
    </recommendedName>
    <alternativeName>
        <fullName evidence="5">Actin-depolymerizing factor 1</fullName>
    </alternativeName>
</protein>
<sequence length="137" mass="15716">MASGVPVSPDVITQFKDLKGRKLKYIIFNLNPTNTEIIVEKTSTVKDYDEFLKDLPEQECRWAVYDFEFEKDGAPRNKIFFFSWSPDTAKMKPKMVFASSREGLRRTLDGVQLEIQGTDATEVEYSAIFTKAQSSTR</sequence>
<evidence type="ECO:0000256" key="5">
    <source>
        <dbReference type="ARBA" id="ARBA00032427"/>
    </source>
</evidence>
<accession>A0A0C9WDM3</accession>
<reference evidence="7 8" key="1">
    <citation type="submission" date="2014-04" db="EMBL/GenBank/DDBJ databases">
        <title>Evolutionary Origins and Diversification of the Mycorrhizal Mutualists.</title>
        <authorList>
            <consortium name="DOE Joint Genome Institute"/>
            <consortium name="Mycorrhizal Genomics Consortium"/>
            <person name="Kohler A."/>
            <person name="Kuo A."/>
            <person name="Nagy L.G."/>
            <person name="Floudas D."/>
            <person name="Copeland A."/>
            <person name="Barry K.W."/>
            <person name="Cichocki N."/>
            <person name="Veneault-Fourrey C."/>
            <person name="LaButti K."/>
            <person name="Lindquist E.A."/>
            <person name="Lipzen A."/>
            <person name="Lundell T."/>
            <person name="Morin E."/>
            <person name="Murat C."/>
            <person name="Riley R."/>
            <person name="Ohm R."/>
            <person name="Sun H."/>
            <person name="Tunlid A."/>
            <person name="Henrissat B."/>
            <person name="Grigoriev I.V."/>
            <person name="Hibbett D.S."/>
            <person name="Martin F."/>
        </authorList>
    </citation>
    <scope>NUCLEOTIDE SEQUENCE [LARGE SCALE GENOMIC DNA]</scope>
    <source>
        <strain evidence="7 8">MD-312</strain>
    </source>
</reference>
<keyword evidence="4" id="KW-0009">Actin-binding</keyword>
<keyword evidence="8" id="KW-1185">Reference proteome</keyword>
<evidence type="ECO:0000256" key="2">
    <source>
        <dbReference type="ARBA" id="ARBA00006844"/>
    </source>
</evidence>
<dbReference type="EMBL" id="KN839854">
    <property type="protein sequence ID" value="KIJ62612.1"/>
    <property type="molecule type" value="Genomic_DNA"/>
</dbReference>
<comment type="subcellular location">
    <subcellularLocation>
        <location evidence="1">Nucleus matrix</location>
    </subcellularLocation>
</comment>
<dbReference type="GO" id="GO:0015629">
    <property type="term" value="C:actin cytoskeleton"/>
    <property type="evidence" value="ECO:0007669"/>
    <property type="project" value="InterPro"/>
</dbReference>
<evidence type="ECO:0000313" key="7">
    <source>
        <dbReference type="EMBL" id="KIJ62612.1"/>
    </source>
</evidence>
<evidence type="ECO:0000256" key="4">
    <source>
        <dbReference type="ARBA" id="ARBA00023203"/>
    </source>
</evidence>
<evidence type="ECO:0000256" key="1">
    <source>
        <dbReference type="ARBA" id="ARBA00004109"/>
    </source>
</evidence>
<dbReference type="PANTHER" id="PTHR11913">
    <property type="entry name" value="COFILIN-RELATED"/>
    <property type="match status" value="1"/>
</dbReference>
<organism evidence="7 8">
    <name type="scientific">Hydnomerulius pinastri MD-312</name>
    <dbReference type="NCBI Taxonomy" id="994086"/>
    <lineage>
        <taxon>Eukaryota</taxon>
        <taxon>Fungi</taxon>
        <taxon>Dikarya</taxon>
        <taxon>Basidiomycota</taxon>
        <taxon>Agaricomycotina</taxon>
        <taxon>Agaricomycetes</taxon>
        <taxon>Agaricomycetidae</taxon>
        <taxon>Boletales</taxon>
        <taxon>Boletales incertae sedis</taxon>
        <taxon>Leucogyrophana</taxon>
    </lineage>
</organism>
<feature type="domain" description="ADF-H" evidence="6">
    <location>
        <begin position="4"/>
        <end position="133"/>
    </location>
</feature>
<dbReference type="HOGENOM" id="CLU_094004_3_2_1"/>
<dbReference type="CDD" id="cd11286">
    <property type="entry name" value="ADF_cofilin_like"/>
    <property type="match status" value="1"/>
</dbReference>
<evidence type="ECO:0000259" key="6">
    <source>
        <dbReference type="PROSITE" id="PS51263"/>
    </source>
</evidence>
<dbReference type="Gene3D" id="3.40.20.10">
    <property type="entry name" value="Severin"/>
    <property type="match status" value="1"/>
</dbReference>
<comment type="similarity">
    <text evidence="2">Belongs to the actin-binding proteins ADF family.</text>
</comment>
<dbReference type="GO" id="GO:0030042">
    <property type="term" value="P:actin filament depolymerization"/>
    <property type="evidence" value="ECO:0007669"/>
    <property type="project" value="InterPro"/>
</dbReference>
<dbReference type="SMART" id="SM00102">
    <property type="entry name" value="ADF"/>
    <property type="match status" value="1"/>
</dbReference>
<dbReference type="PRINTS" id="PR00006">
    <property type="entry name" value="COFILIN"/>
</dbReference>
<proteinExistence type="inferred from homology"/>
<dbReference type="GO" id="GO:0016363">
    <property type="term" value="C:nuclear matrix"/>
    <property type="evidence" value="ECO:0007669"/>
    <property type="project" value="UniProtKB-SubCell"/>
</dbReference>
<dbReference type="InterPro" id="IPR017904">
    <property type="entry name" value="ADF/Cofilin"/>
</dbReference>
<gene>
    <name evidence="7" type="ORF">HYDPIDRAFT_157413</name>
</gene>
<dbReference type="Pfam" id="PF00241">
    <property type="entry name" value="Cofilin_ADF"/>
    <property type="match status" value="1"/>
</dbReference>
<dbReference type="Proteomes" id="UP000053820">
    <property type="component" value="Unassembled WGS sequence"/>
</dbReference>